<gene>
    <name evidence="2" type="ORF">ACLA_034550</name>
</gene>
<dbReference type="STRING" id="344612.A1CJC8"/>
<dbReference type="AlphaFoldDB" id="A1CJC8"/>
<organism evidence="2 3">
    <name type="scientific">Aspergillus clavatus (strain ATCC 1007 / CBS 513.65 / DSM 816 / NCTC 3887 / NRRL 1 / QM 1276 / 107)</name>
    <dbReference type="NCBI Taxonomy" id="344612"/>
    <lineage>
        <taxon>Eukaryota</taxon>
        <taxon>Fungi</taxon>
        <taxon>Dikarya</taxon>
        <taxon>Ascomycota</taxon>
        <taxon>Pezizomycotina</taxon>
        <taxon>Eurotiomycetes</taxon>
        <taxon>Eurotiomycetidae</taxon>
        <taxon>Eurotiales</taxon>
        <taxon>Aspergillaceae</taxon>
        <taxon>Aspergillus</taxon>
        <taxon>Aspergillus subgen. Fumigati</taxon>
    </lineage>
</organism>
<evidence type="ECO:0000256" key="1">
    <source>
        <dbReference type="SAM" id="Phobius"/>
    </source>
</evidence>
<keyword evidence="1" id="KW-0472">Membrane</keyword>
<protein>
    <submittedName>
        <fullName evidence="2">Uncharacterized protein</fullName>
    </submittedName>
</protein>
<keyword evidence="3" id="KW-1185">Reference proteome</keyword>
<dbReference type="GeneID" id="4703011"/>
<evidence type="ECO:0000313" key="3">
    <source>
        <dbReference type="Proteomes" id="UP000006701"/>
    </source>
</evidence>
<evidence type="ECO:0000313" key="2">
    <source>
        <dbReference type="EMBL" id="EAW09252.1"/>
    </source>
</evidence>
<dbReference type="RefSeq" id="XP_001270678.1">
    <property type="nucleotide sequence ID" value="XM_001270677.1"/>
</dbReference>
<dbReference type="Proteomes" id="UP000006701">
    <property type="component" value="Unassembled WGS sequence"/>
</dbReference>
<accession>A1CJC8</accession>
<sequence>MSSNNKTYMSNGEVLSSPPLPVRISRFFENIYFFLGLYFVTLFSFMGGAVSREIRRPACANLPHFTDAQSNSSWTHTLLLNLHSSMSPRLQIVTVLGLGGEAGVARAREELVVAAVDLEGLGLAESEG</sequence>
<dbReference type="EMBL" id="DS027056">
    <property type="protein sequence ID" value="EAW09252.1"/>
    <property type="molecule type" value="Genomic_DNA"/>
</dbReference>
<dbReference type="OrthoDB" id="2121326at2759"/>
<dbReference type="VEuPathDB" id="FungiDB:ACLA_034550"/>
<keyword evidence="1" id="KW-1133">Transmembrane helix</keyword>
<proteinExistence type="predicted"/>
<keyword evidence="1" id="KW-0812">Transmembrane</keyword>
<name>A1CJC8_ASPCL</name>
<dbReference type="KEGG" id="act:ACLA_034550"/>
<feature type="transmembrane region" description="Helical" evidence="1">
    <location>
        <begin position="31"/>
        <end position="50"/>
    </location>
</feature>
<reference evidence="2 3" key="1">
    <citation type="journal article" date="2008" name="PLoS Genet.">
        <title>Genomic islands in the pathogenic filamentous fungus Aspergillus fumigatus.</title>
        <authorList>
            <person name="Fedorova N.D."/>
            <person name="Khaldi N."/>
            <person name="Joardar V.S."/>
            <person name="Maiti R."/>
            <person name="Amedeo P."/>
            <person name="Anderson M.J."/>
            <person name="Crabtree J."/>
            <person name="Silva J.C."/>
            <person name="Badger J.H."/>
            <person name="Albarraq A."/>
            <person name="Angiuoli S."/>
            <person name="Bussey H."/>
            <person name="Bowyer P."/>
            <person name="Cotty P.J."/>
            <person name="Dyer P.S."/>
            <person name="Egan A."/>
            <person name="Galens K."/>
            <person name="Fraser-Liggett C.M."/>
            <person name="Haas B.J."/>
            <person name="Inman J.M."/>
            <person name="Kent R."/>
            <person name="Lemieux S."/>
            <person name="Malavazi I."/>
            <person name="Orvis J."/>
            <person name="Roemer T."/>
            <person name="Ronning C.M."/>
            <person name="Sundaram J.P."/>
            <person name="Sutton G."/>
            <person name="Turner G."/>
            <person name="Venter J.C."/>
            <person name="White O.R."/>
            <person name="Whitty B.R."/>
            <person name="Youngman P."/>
            <person name="Wolfe K.H."/>
            <person name="Goldman G.H."/>
            <person name="Wortman J.R."/>
            <person name="Jiang B."/>
            <person name="Denning D.W."/>
            <person name="Nierman W.C."/>
        </authorList>
    </citation>
    <scope>NUCLEOTIDE SEQUENCE [LARGE SCALE GENOMIC DNA]</scope>
    <source>
        <strain evidence="3">ATCC 1007 / CBS 513.65 / DSM 816 / NCTC 3887 / NRRL 1</strain>
    </source>
</reference>
<dbReference type="HOGENOM" id="CLU_1959078_0_0_1"/>